<feature type="transmembrane region" description="Helical" evidence="20">
    <location>
        <begin position="74"/>
        <end position="98"/>
    </location>
</feature>
<feature type="transmembrane region" description="Helical" evidence="20">
    <location>
        <begin position="7"/>
        <end position="24"/>
    </location>
</feature>
<evidence type="ECO:0000256" key="2">
    <source>
        <dbReference type="ARBA" id="ARBA00004651"/>
    </source>
</evidence>
<keyword evidence="10 19" id="KW-0808">Transferase</keyword>
<dbReference type="eggNOG" id="COG0558">
    <property type="taxonomic scope" value="Bacteria"/>
</dbReference>
<dbReference type="PROSITE" id="PS00379">
    <property type="entry name" value="CDP_ALCOHOL_P_TRANSF"/>
    <property type="match status" value="1"/>
</dbReference>
<keyword evidence="14 20" id="KW-0472">Membrane</keyword>
<dbReference type="GO" id="GO:0005886">
    <property type="term" value="C:plasma membrane"/>
    <property type="evidence" value="ECO:0007669"/>
    <property type="project" value="UniProtKB-SubCell"/>
</dbReference>
<evidence type="ECO:0000256" key="11">
    <source>
        <dbReference type="ARBA" id="ARBA00022692"/>
    </source>
</evidence>
<dbReference type="InterPro" id="IPR048254">
    <property type="entry name" value="CDP_ALCOHOL_P_TRANSF_CS"/>
</dbReference>
<gene>
    <name evidence="21" type="ordered locus">Hore_11960</name>
</gene>
<dbReference type="EC" id="2.7.8.5" evidence="6 18"/>
<feature type="transmembrane region" description="Helical" evidence="20">
    <location>
        <begin position="154"/>
        <end position="171"/>
    </location>
</feature>
<dbReference type="KEGG" id="hor:Hore_11960"/>
<evidence type="ECO:0000313" key="21">
    <source>
        <dbReference type="EMBL" id="ACL69946.1"/>
    </source>
</evidence>
<evidence type="ECO:0000313" key="22">
    <source>
        <dbReference type="Proteomes" id="UP000000719"/>
    </source>
</evidence>
<keyword evidence="22" id="KW-1185">Reference proteome</keyword>
<evidence type="ECO:0000256" key="15">
    <source>
        <dbReference type="ARBA" id="ARBA00023209"/>
    </source>
</evidence>
<evidence type="ECO:0000256" key="6">
    <source>
        <dbReference type="ARBA" id="ARBA00013170"/>
    </source>
</evidence>
<dbReference type="InterPro" id="IPR004570">
    <property type="entry name" value="Phosphatidylglycerol_P_synth"/>
</dbReference>
<keyword evidence="15" id="KW-0594">Phospholipid biosynthesis</keyword>
<protein>
    <recommendedName>
        <fullName evidence="7 18">CDP-diacylglycerol--glycerol-3-phosphate 3-phosphatidyltransferase</fullName>
        <ecNumber evidence="6 18">2.7.8.5</ecNumber>
    </recommendedName>
</protein>
<keyword evidence="16" id="KW-1208">Phospholipid metabolism</keyword>
<sequence>MNLPNKLTLTRIILVPVFMGFLFLRKDYPGYAEVLALITFVVAAVTDGLDGYLARKHKIVTKFGKIVDPLADKLLISAALISFVAMKEISAWAAIIIIGRELAITGLRVVAASEGSVISASYWGKWKTTLQIIAIIALILDPEIIPLPFNLSSILLWVAVTITVISGIMYFKNADIDFFKEEKDE</sequence>
<dbReference type="InterPro" id="IPR050324">
    <property type="entry name" value="CDP-alcohol_PTase-I"/>
</dbReference>
<comment type="subcellular location">
    <subcellularLocation>
        <location evidence="2">Cell membrane</location>
        <topology evidence="2">Multi-pass membrane protein</topology>
    </subcellularLocation>
</comment>
<name>B8CXC7_HALOH</name>
<evidence type="ECO:0000256" key="9">
    <source>
        <dbReference type="ARBA" id="ARBA00022516"/>
    </source>
</evidence>
<organism evidence="21 22">
    <name type="scientific">Halothermothrix orenii (strain H 168 / OCM 544 / DSM 9562)</name>
    <dbReference type="NCBI Taxonomy" id="373903"/>
    <lineage>
        <taxon>Bacteria</taxon>
        <taxon>Bacillati</taxon>
        <taxon>Bacillota</taxon>
        <taxon>Clostridia</taxon>
        <taxon>Halanaerobiales</taxon>
        <taxon>Halothermotrichaceae</taxon>
        <taxon>Halothermothrix</taxon>
    </lineage>
</organism>
<keyword evidence="11 20" id="KW-0812">Transmembrane</keyword>
<dbReference type="PANTHER" id="PTHR14269">
    <property type="entry name" value="CDP-DIACYLGLYCEROL--GLYCEROL-3-PHOSPHATE 3-PHOSPHATIDYLTRANSFERASE-RELATED"/>
    <property type="match status" value="1"/>
</dbReference>
<evidence type="ECO:0000256" key="14">
    <source>
        <dbReference type="ARBA" id="ARBA00023136"/>
    </source>
</evidence>
<keyword evidence="13" id="KW-0443">Lipid metabolism</keyword>
<accession>B8CXC7</accession>
<keyword evidence="12 20" id="KW-1133">Transmembrane helix</keyword>
<dbReference type="OrthoDB" id="9796672at2"/>
<feature type="transmembrane region" description="Helical" evidence="20">
    <location>
        <begin position="30"/>
        <end position="53"/>
    </location>
</feature>
<evidence type="ECO:0000256" key="17">
    <source>
        <dbReference type="ARBA" id="ARBA00048586"/>
    </source>
</evidence>
<reference evidence="21 22" key="1">
    <citation type="journal article" date="2009" name="PLoS ONE">
        <title>Genome analysis of the anaerobic thermohalophilic bacterium Halothermothrix orenii.</title>
        <authorList>
            <person name="Mavromatis K."/>
            <person name="Ivanova N."/>
            <person name="Anderson I."/>
            <person name="Lykidis A."/>
            <person name="Hooper S.D."/>
            <person name="Sun H."/>
            <person name="Kunin V."/>
            <person name="Lapidus A."/>
            <person name="Hugenholtz P."/>
            <person name="Patel B."/>
            <person name="Kyrpides N.C."/>
        </authorList>
    </citation>
    <scope>NUCLEOTIDE SEQUENCE [LARGE SCALE GENOMIC DNA]</scope>
    <source>
        <strain evidence="22">H 168 / OCM 544 / DSM 9562</strain>
    </source>
</reference>
<evidence type="ECO:0000256" key="16">
    <source>
        <dbReference type="ARBA" id="ARBA00023264"/>
    </source>
</evidence>
<evidence type="ECO:0000256" key="5">
    <source>
        <dbReference type="ARBA" id="ARBA00010441"/>
    </source>
</evidence>
<keyword evidence="9" id="KW-0444">Lipid biosynthesis</keyword>
<dbReference type="Pfam" id="PF01066">
    <property type="entry name" value="CDP-OH_P_transf"/>
    <property type="match status" value="1"/>
</dbReference>
<evidence type="ECO:0000256" key="19">
    <source>
        <dbReference type="RuleBase" id="RU003750"/>
    </source>
</evidence>
<dbReference type="RefSeq" id="WP_012636131.1">
    <property type="nucleotide sequence ID" value="NC_011899.1"/>
</dbReference>
<comment type="pathway">
    <text evidence="3">Phospholipid metabolism; phosphatidylglycerol biosynthesis; phosphatidylglycerol from CDP-diacylglycerol: step 1/2.</text>
</comment>
<dbReference type="AlphaFoldDB" id="B8CXC7"/>
<dbReference type="PIRSF" id="PIRSF000847">
    <property type="entry name" value="Phos_ph_gly_syn"/>
    <property type="match status" value="1"/>
</dbReference>
<keyword evidence="8" id="KW-1003">Cell membrane</keyword>
<evidence type="ECO:0000256" key="12">
    <source>
        <dbReference type="ARBA" id="ARBA00022989"/>
    </source>
</evidence>
<evidence type="ECO:0000256" key="13">
    <source>
        <dbReference type="ARBA" id="ARBA00023098"/>
    </source>
</evidence>
<comment type="similarity">
    <text evidence="5 19">Belongs to the CDP-alcohol phosphatidyltransferase class-I family.</text>
</comment>
<dbReference type="Gene3D" id="1.20.120.1760">
    <property type="match status" value="1"/>
</dbReference>
<dbReference type="NCBIfam" id="TIGR00560">
    <property type="entry name" value="pgsA"/>
    <property type="match status" value="1"/>
</dbReference>
<evidence type="ECO:0000256" key="7">
    <source>
        <dbReference type="ARBA" id="ARBA00014944"/>
    </source>
</evidence>
<dbReference type="FunFam" id="1.20.120.1760:FF:000004">
    <property type="entry name" value="CDP-diacylglycerol--glycerol-3-phosphate 3-phosphatidyltransferase"/>
    <property type="match status" value="1"/>
</dbReference>
<dbReference type="Proteomes" id="UP000000719">
    <property type="component" value="Chromosome"/>
</dbReference>
<dbReference type="STRING" id="373903.Hore_11960"/>
<evidence type="ECO:0000256" key="1">
    <source>
        <dbReference type="ARBA" id="ARBA00003973"/>
    </source>
</evidence>
<comment type="pathway">
    <text evidence="4">Lipid metabolism.</text>
</comment>
<comment type="catalytic activity">
    <reaction evidence="17">
        <text>a CDP-1,2-diacyl-sn-glycerol + sn-glycerol 3-phosphate = a 1,2-diacyl-sn-glycero-3-phospho-(1'-sn-glycero-3'-phosphate) + CMP + H(+)</text>
        <dbReference type="Rhea" id="RHEA:12593"/>
        <dbReference type="ChEBI" id="CHEBI:15378"/>
        <dbReference type="ChEBI" id="CHEBI:57597"/>
        <dbReference type="ChEBI" id="CHEBI:58332"/>
        <dbReference type="ChEBI" id="CHEBI:60110"/>
        <dbReference type="ChEBI" id="CHEBI:60377"/>
        <dbReference type="EC" id="2.7.8.5"/>
    </reaction>
</comment>
<evidence type="ECO:0000256" key="8">
    <source>
        <dbReference type="ARBA" id="ARBA00022475"/>
    </source>
</evidence>
<dbReference type="GO" id="GO:0006655">
    <property type="term" value="P:phosphatidylglycerol biosynthetic process"/>
    <property type="evidence" value="ECO:0007669"/>
    <property type="project" value="UniProtKB-UniPathway"/>
</dbReference>
<evidence type="ECO:0000256" key="18">
    <source>
        <dbReference type="NCBIfam" id="TIGR00560"/>
    </source>
</evidence>
<dbReference type="InterPro" id="IPR000462">
    <property type="entry name" value="CDP-OH_P_trans"/>
</dbReference>
<dbReference type="HOGENOM" id="CLU_051314_2_3_9"/>
<dbReference type="UniPathway" id="UPA00084">
    <property type="reaction ID" value="UER00503"/>
</dbReference>
<dbReference type="InterPro" id="IPR043130">
    <property type="entry name" value="CDP-OH_PTrfase_TM_dom"/>
</dbReference>
<comment type="function">
    <text evidence="1">This protein catalyzes the committed step to the synthesis of the acidic phospholipids.</text>
</comment>
<evidence type="ECO:0000256" key="20">
    <source>
        <dbReference type="SAM" id="Phobius"/>
    </source>
</evidence>
<dbReference type="GO" id="GO:0008444">
    <property type="term" value="F:CDP-diacylglycerol-glycerol-3-phosphate 3-phosphatidyltransferase activity"/>
    <property type="evidence" value="ECO:0007669"/>
    <property type="project" value="UniProtKB-UniRule"/>
</dbReference>
<evidence type="ECO:0000256" key="4">
    <source>
        <dbReference type="ARBA" id="ARBA00005189"/>
    </source>
</evidence>
<dbReference type="EMBL" id="CP001098">
    <property type="protein sequence ID" value="ACL69946.1"/>
    <property type="molecule type" value="Genomic_DNA"/>
</dbReference>
<dbReference type="PANTHER" id="PTHR14269:SF62">
    <property type="entry name" value="CDP-DIACYLGLYCEROL--GLYCEROL-3-PHOSPHATE 3-PHOSPHATIDYLTRANSFERASE 1, CHLOROPLASTIC"/>
    <property type="match status" value="1"/>
</dbReference>
<evidence type="ECO:0000256" key="10">
    <source>
        <dbReference type="ARBA" id="ARBA00022679"/>
    </source>
</evidence>
<proteinExistence type="inferred from homology"/>
<evidence type="ECO:0000256" key="3">
    <source>
        <dbReference type="ARBA" id="ARBA00005042"/>
    </source>
</evidence>